<dbReference type="Proteomes" id="UP000798662">
    <property type="component" value="Chromosome 2"/>
</dbReference>
<keyword evidence="2" id="KW-1185">Reference proteome</keyword>
<name>A0ACC3C9S7_PYRYE</name>
<gene>
    <name evidence="1" type="ORF">I4F81_009256</name>
</gene>
<evidence type="ECO:0000313" key="2">
    <source>
        <dbReference type="Proteomes" id="UP000798662"/>
    </source>
</evidence>
<organism evidence="1 2">
    <name type="scientific">Pyropia yezoensis</name>
    <name type="common">Susabi-nori</name>
    <name type="synonym">Porphyra yezoensis</name>
    <dbReference type="NCBI Taxonomy" id="2788"/>
    <lineage>
        <taxon>Eukaryota</taxon>
        <taxon>Rhodophyta</taxon>
        <taxon>Bangiophyceae</taxon>
        <taxon>Bangiales</taxon>
        <taxon>Bangiaceae</taxon>
        <taxon>Pyropia</taxon>
    </lineage>
</organism>
<comment type="caution">
    <text evidence="1">The sequence shown here is derived from an EMBL/GenBank/DDBJ whole genome shotgun (WGS) entry which is preliminary data.</text>
</comment>
<accession>A0ACC3C9S7</accession>
<sequence length="379" mass="38284">MPELELLRRSPRARAWLGDVWAPAFGALRRRGAGGPPAAALHPAALAAAVGVDRVVRFPAGAPAAAGEVEGAYGPPDEADGSGLGPALAVLSAMAVPVDVPPLPQRWASPREGDGTGESTVQAGEKAPPRADAPPTSAAAPSAGVPVVDDDDDAVVTLHFIIEMHRDLLSPLTGHVFSIPPVVRGVFHRGTSEGLTFATVKAPPGVPASQLAIIDAAMTPVGPVTTVGGQGVVPPPLVPCSAVAGSLAGWYAHFAGSYGMAYAPFPPPGLPLRGGGAPIDVVSLVLNSAPASPAMAFRLRSVAVSALASVWGDMLGGDGTHPRAMRFFLAFPLCGARGAAPGSAVGWMSGGTARGPPPAGASGRRRRPCPGLDRERRTR</sequence>
<dbReference type="EMBL" id="CM020619">
    <property type="protein sequence ID" value="KAK1866741.1"/>
    <property type="molecule type" value="Genomic_DNA"/>
</dbReference>
<reference evidence="1" key="1">
    <citation type="submission" date="2019-11" db="EMBL/GenBank/DDBJ databases">
        <title>Nori genome reveals adaptations in red seaweeds to the harsh intertidal environment.</title>
        <authorList>
            <person name="Wang D."/>
            <person name="Mao Y."/>
        </authorList>
    </citation>
    <scope>NUCLEOTIDE SEQUENCE</scope>
    <source>
        <tissue evidence="1">Gametophyte</tissue>
    </source>
</reference>
<evidence type="ECO:0000313" key="1">
    <source>
        <dbReference type="EMBL" id="KAK1866741.1"/>
    </source>
</evidence>
<protein>
    <submittedName>
        <fullName evidence="1">Uncharacterized protein</fullName>
    </submittedName>
</protein>
<proteinExistence type="predicted"/>